<keyword evidence="12 18" id="KW-0249">Electron transport</keyword>
<feature type="transmembrane region" description="Helical" evidence="20">
    <location>
        <begin position="252"/>
        <end position="275"/>
    </location>
</feature>
<dbReference type="STRING" id="937218.SAMN06297251_11059"/>
<dbReference type="GO" id="GO:0005886">
    <property type="term" value="C:plasma membrane"/>
    <property type="evidence" value="ECO:0007669"/>
    <property type="project" value="UniProtKB-SubCell"/>
</dbReference>
<keyword evidence="24" id="KW-1185">Reference proteome</keyword>
<dbReference type="Gene3D" id="1.20.120.80">
    <property type="entry name" value="Cytochrome c oxidase, subunit III, four-helix bundle"/>
    <property type="match status" value="1"/>
</dbReference>
<keyword evidence="11" id="KW-1278">Translocase</keyword>
<feature type="compositionally biased region" description="Pro residues" evidence="19">
    <location>
        <begin position="27"/>
        <end position="37"/>
    </location>
</feature>
<dbReference type="InterPro" id="IPR000298">
    <property type="entry name" value="Cyt_c_oxidase-like_su3"/>
</dbReference>
<evidence type="ECO:0000256" key="11">
    <source>
        <dbReference type="ARBA" id="ARBA00022967"/>
    </source>
</evidence>
<keyword evidence="14" id="KW-0408">Iron</keyword>
<evidence type="ECO:0000256" key="16">
    <source>
        <dbReference type="ARBA" id="ARBA00023136"/>
    </source>
</evidence>
<feature type="transmembrane region" description="Helical" evidence="20">
    <location>
        <begin position="635"/>
        <end position="654"/>
    </location>
</feature>
<feature type="transmembrane region" description="Helical" evidence="20">
    <location>
        <begin position="477"/>
        <end position="499"/>
    </location>
</feature>
<feature type="transmembrane region" description="Helical" evidence="20">
    <location>
        <begin position="123"/>
        <end position="152"/>
    </location>
</feature>
<gene>
    <name evidence="23" type="ORF">SAMN06297251_11059</name>
</gene>
<dbReference type="Gene3D" id="1.20.210.10">
    <property type="entry name" value="Cytochrome c oxidase-like, subunit I domain"/>
    <property type="match status" value="1"/>
</dbReference>
<evidence type="ECO:0000313" key="23">
    <source>
        <dbReference type="EMBL" id="SMC84757.1"/>
    </source>
</evidence>
<feature type="transmembrane region" description="Helical" evidence="20">
    <location>
        <begin position="211"/>
        <end position="232"/>
    </location>
</feature>
<feature type="domain" description="Cytochrome oxidase subunit I profile" evidence="22">
    <location>
        <begin position="56"/>
        <end position="595"/>
    </location>
</feature>
<dbReference type="SUPFAM" id="SSF81452">
    <property type="entry name" value="Cytochrome c oxidase subunit III-like"/>
    <property type="match status" value="1"/>
</dbReference>
<evidence type="ECO:0000256" key="12">
    <source>
        <dbReference type="ARBA" id="ARBA00022982"/>
    </source>
</evidence>
<keyword evidence="9 18" id="KW-0812">Transmembrane</keyword>
<dbReference type="NCBIfam" id="TIGR02891">
    <property type="entry name" value="CtaD_CoxA"/>
    <property type="match status" value="1"/>
</dbReference>
<evidence type="ECO:0000256" key="20">
    <source>
        <dbReference type="SAM" id="Phobius"/>
    </source>
</evidence>
<proteinExistence type="inferred from homology"/>
<dbReference type="AlphaFoldDB" id="A0A1W2CHM5"/>
<feature type="transmembrane region" description="Helical" evidence="20">
    <location>
        <begin position="367"/>
        <end position="389"/>
    </location>
</feature>
<sequence>MSDMTSSGSSSASGLRAFLALRRRDPATPPFSDPPPRATQTASHVDQEDPEVRKAQEKRLIWTWDAPKGWRYWSAVNNTEVGLWYTATSFLFMLFAGVLGLMIRAQLAVPENDFLTANFYNQVYTLHGTVMMFLFAVPIFEAVAIIILPQMLGARDLPFPRLSAFGYWCFLIGGVFVCGSIFFDSAPNSGWFMYPPLTTQERFTPGYGADIWLLGLSFIEVASIAAAVELIVGTLKCRPPGMRLNLMPLYAWYVLVVAGMILFAFPPLIAGDILFELERLFNWPFFDPERGGDPMLWQHLFWIFGHPEVYIVFLPAIALLAMIVPTFARRPILGYSWIVLAAVGTGFLSFGLWVHHMFTTGLPAISLGFFSAASEAVAIPTGVQIFVFIATMLTGRVVYKVPMLFVSGALAVFVIGGLTGVMVALAPFDWQAHDTYFVVAHLHYVLIGGMLFPVVAGIYYFWPMLAGKTLSDRLGKIAFWLMFVGFNLGFFPMHFSGLWGMPRRIWTYPEGIGLELPNLLSSIGAFIFAAGVLIVVFDVLRPRSKQPYAPRNVWNAGTLEWLAEEEDKGWGVRSIPIVTSRYPLWDQKNFVEDVDTGRFYLPDAEELKRETIVTGVLDADPVQVLRVPGPTFMTMWAAGFLGAVFIFATFHWWYMTIGAMVLATAAIIVWVWRGTAIIPEKEEKDVGRGLTLPLYVSGPKAVGWWAMFITMVGDGTAFLALIFGYVFYLTIHAEYPPAGANGPGLVWPFVSLVLFAVAWAGAFFARRFNQAGRVSAARGLMVAGALVSLLASAALLWAPYTTGLDPVRHVYDATVWVLVIWTACHAAVGSLMLLYCLARSIFNHLTPKYDADIQNVALYWHFMLATAATTVLVTALFPLAG</sequence>
<name>A0A1W2CHM5_9HYPH</name>
<feature type="transmembrane region" description="Helical" evidence="20">
    <location>
        <begin position="777"/>
        <end position="798"/>
    </location>
</feature>
<evidence type="ECO:0000256" key="1">
    <source>
        <dbReference type="ARBA" id="ARBA00004651"/>
    </source>
</evidence>
<dbReference type="OrthoDB" id="9803294at2"/>
<reference evidence="23 24" key="1">
    <citation type="submission" date="2017-04" db="EMBL/GenBank/DDBJ databases">
        <authorList>
            <person name="Afonso C.L."/>
            <person name="Miller P.J."/>
            <person name="Scott M.A."/>
            <person name="Spackman E."/>
            <person name="Goraichik I."/>
            <person name="Dimitrov K.M."/>
            <person name="Suarez D.L."/>
            <person name="Swayne D.E."/>
        </authorList>
    </citation>
    <scope>NUCLEOTIDE SEQUENCE [LARGE SCALE GENOMIC DNA]</scope>
    <source>
        <strain evidence="23 24">CGMCC 1.10972</strain>
    </source>
</reference>
<feature type="transmembrane region" description="Helical" evidence="20">
    <location>
        <begin position="444"/>
        <end position="465"/>
    </location>
</feature>
<comment type="similarity">
    <text evidence="3 18">Belongs to the heme-copper respiratory oxidase family.</text>
</comment>
<evidence type="ECO:0000256" key="17">
    <source>
        <dbReference type="ARBA" id="ARBA00047816"/>
    </source>
</evidence>
<dbReference type="GO" id="GO:0006119">
    <property type="term" value="P:oxidative phosphorylation"/>
    <property type="evidence" value="ECO:0007669"/>
    <property type="project" value="UniProtKB-UniPathway"/>
</dbReference>
<keyword evidence="7 18" id="KW-0349">Heme</keyword>
<evidence type="ECO:0000256" key="9">
    <source>
        <dbReference type="ARBA" id="ARBA00022692"/>
    </source>
</evidence>
<dbReference type="InterPro" id="IPR035973">
    <property type="entry name" value="Cyt_c_oxidase_su3-like_sf"/>
</dbReference>
<feature type="domain" description="Heme-copper oxidase subunit III family profile" evidence="21">
    <location>
        <begin position="705"/>
        <end position="879"/>
    </location>
</feature>
<comment type="subcellular location">
    <subcellularLocation>
        <location evidence="1">Cell membrane</location>
        <topology evidence="1">Multi-pass membrane protein</topology>
    </subcellularLocation>
</comment>
<dbReference type="PANTHER" id="PTHR10422">
    <property type="entry name" value="CYTOCHROME C OXIDASE SUBUNIT 1"/>
    <property type="match status" value="1"/>
</dbReference>
<evidence type="ECO:0000256" key="5">
    <source>
        <dbReference type="ARBA" id="ARBA00022448"/>
    </source>
</evidence>
<comment type="pathway">
    <text evidence="2">Energy metabolism; oxidative phosphorylation.</text>
</comment>
<feature type="transmembrane region" description="Helical" evidence="20">
    <location>
        <begin position="335"/>
        <end position="355"/>
    </location>
</feature>
<dbReference type="InterPro" id="IPR000883">
    <property type="entry name" value="Cyt_C_Oxase_1"/>
</dbReference>
<feature type="transmembrane region" description="Helical" evidence="20">
    <location>
        <begin position="858"/>
        <end position="880"/>
    </location>
</feature>
<dbReference type="UniPathway" id="UPA00705"/>
<feature type="transmembrane region" description="Helical" evidence="20">
    <location>
        <begin position="164"/>
        <end position="183"/>
    </location>
</feature>
<evidence type="ECO:0000259" key="22">
    <source>
        <dbReference type="PROSITE" id="PS50855"/>
    </source>
</evidence>
<feature type="transmembrane region" description="Helical" evidence="20">
    <location>
        <begin position="309"/>
        <end position="328"/>
    </location>
</feature>
<dbReference type="GO" id="GO:0020037">
    <property type="term" value="F:heme binding"/>
    <property type="evidence" value="ECO:0007669"/>
    <property type="project" value="InterPro"/>
</dbReference>
<keyword evidence="10" id="KW-0479">Metal-binding</keyword>
<evidence type="ECO:0000256" key="14">
    <source>
        <dbReference type="ARBA" id="ARBA00023004"/>
    </source>
</evidence>
<feature type="transmembrane region" description="Helical" evidence="20">
    <location>
        <begin position="660"/>
        <end position="680"/>
    </location>
</feature>
<feature type="transmembrane region" description="Helical" evidence="20">
    <location>
        <begin position="81"/>
        <end position="103"/>
    </location>
</feature>
<keyword evidence="16 20" id="KW-0472">Membrane</keyword>
<evidence type="ECO:0000256" key="3">
    <source>
        <dbReference type="ARBA" id="ARBA00009578"/>
    </source>
</evidence>
<evidence type="ECO:0000256" key="2">
    <source>
        <dbReference type="ARBA" id="ARBA00004673"/>
    </source>
</evidence>
<evidence type="ECO:0000256" key="8">
    <source>
        <dbReference type="ARBA" id="ARBA00022660"/>
    </source>
</evidence>
<evidence type="ECO:0000259" key="21">
    <source>
        <dbReference type="PROSITE" id="PS50253"/>
    </source>
</evidence>
<dbReference type="PANTHER" id="PTHR10422:SF35">
    <property type="entry name" value="CYTOCHROME BO(3) UBIQUINOL OXIDASE SUBUNIT 1"/>
    <property type="match status" value="1"/>
</dbReference>
<dbReference type="GO" id="GO:0004129">
    <property type="term" value="F:cytochrome-c oxidase activity"/>
    <property type="evidence" value="ECO:0007669"/>
    <property type="project" value="UniProtKB-EC"/>
</dbReference>
<evidence type="ECO:0000256" key="6">
    <source>
        <dbReference type="ARBA" id="ARBA00022475"/>
    </source>
</evidence>
<accession>A0A1W2CHM5</accession>
<feature type="transmembrane region" description="Helical" evidence="20">
    <location>
        <begin position="818"/>
        <end position="837"/>
    </location>
</feature>
<dbReference type="InterPro" id="IPR014241">
    <property type="entry name" value="Cyt_c_oxidase_su1_bac"/>
</dbReference>
<keyword evidence="15" id="KW-0186">Copper</keyword>
<dbReference type="PROSITE" id="PS00077">
    <property type="entry name" value="COX1_CUB"/>
    <property type="match status" value="1"/>
</dbReference>
<evidence type="ECO:0000256" key="18">
    <source>
        <dbReference type="RuleBase" id="RU000370"/>
    </source>
</evidence>
<keyword evidence="5 18" id="KW-0813">Transport</keyword>
<dbReference type="PROSITE" id="PS50253">
    <property type="entry name" value="COX3"/>
    <property type="match status" value="1"/>
</dbReference>
<dbReference type="InterPro" id="IPR023615">
    <property type="entry name" value="Cyt_c_Oxase_su1_BS"/>
</dbReference>
<dbReference type="InterPro" id="IPR036927">
    <property type="entry name" value="Cyt_c_oxase-like_su1_sf"/>
</dbReference>
<feature type="region of interest" description="Disordered" evidence="19">
    <location>
        <begin position="25"/>
        <end position="50"/>
    </location>
</feature>
<dbReference type="GO" id="GO:0015990">
    <property type="term" value="P:electron transport coupled proton transport"/>
    <property type="evidence" value="ECO:0007669"/>
    <property type="project" value="InterPro"/>
</dbReference>
<dbReference type="InterPro" id="IPR023616">
    <property type="entry name" value="Cyt_c_oxase-like_su1_dom"/>
</dbReference>
<protein>
    <recommendedName>
        <fullName evidence="4">cytochrome-c oxidase</fullName>
        <ecNumber evidence="4">7.1.1.9</ecNumber>
    </recommendedName>
</protein>
<dbReference type="Pfam" id="PF00115">
    <property type="entry name" value="COX1"/>
    <property type="match status" value="1"/>
</dbReference>
<feature type="transmembrane region" description="Helical" evidence="20">
    <location>
        <begin position="519"/>
        <end position="540"/>
    </location>
</feature>
<evidence type="ECO:0000256" key="19">
    <source>
        <dbReference type="SAM" id="MobiDB-lite"/>
    </source>
</evidence>
<keyword evidence="8 18" id="KW-0679">Respiratory chain</keyword>
<dbReference type="GO" id="GO:0046872">
    <property type="term" value="F:metal ion binding"/>
    <property type="evidence" value="ECO:0007669"/>
    <property type="project" value="UniProtKB-KW"/>
</dbReference>
<dbReference type="PRINTS" id="PR01165">
    <property type="entry name" value="CYCOXIDASEI"/>
</dbReference>
<dbReference type="InterPro" id="IPR013833">
    <property type="entry name" value="Cyt_c_oxidase_su3_a-hlx"/>
</dbReference>
<feature type="transmembrane region" description="Helical" evidence="20">
    <location>
        <begin position="401"/>
        <end position="424"/>
    </location>
</feature>
<evidence type="ECO:0000256" key="15">
    <source>
        <dbReference type="ARBA" id="ARBA00023008"/>
    </source>
</evidence>
<dbReference type="GO" id="GO:0022904">
    <property type="term" value="P:respiratory electron transport chain"/>
    <property type="evidence" value="ECO:0007669"/>
    <property type="project" value="InterPro"/>
</dbReference>
<evidence type="ECO:0000256" key="10">
    <source>
        <dbReference type="ARBA" id="ARBA00022723"/>
    </source>
</evidence>
<dbReference type="SUPFAM" id="SSF81442">
    <property type="entry name" value="Cytochrome c oxidase subunit I-like"/>
    <property type="match status" value="1"/>
</dbReference>
<evidence type="ECO:0000256" key="13">
    <source>
        <dbReference type="ARBA" id="ARBA00022989"/>
    </source>
</evidence>
<keyword evidence="6" id="KW-1003">Cell membrane</keyword>
<comment type="catalytic activity">
    <reaction evidence="17">
        <text>4 Fe(II)-[cytochrome c] + O2 + 8 H(+)(in) = 4 Fe(III)-[cytochrome c] + 2 H2O + 4 H(+)(out)</text>
        <dbReference type="Rhea" id="RHEA:11436"/>
        <dbReference type="Rhea" id="RHEA-COMP:10350"/>
        <dbReference type="Rhea" id="RHEA-COMP:14399"/>
        <dbReference type="ChEBI" id="CHEBI:15377"/>
        <dbReference type="ChEBI" id="CHEBI:15378"/>
        <dbReference type="ChEBI" id="CHEBI:15379"/>
        <dbReference type="ChEBI" id="CHEBI:29033"/>
        <dbReference type="ChEBI" id="CHEBI:29034"/>
        <dbReference type="EC" id="7.1.1.9"/>
    </reaction>
</comment>
<feature type="transmembrane region" description="Helical" evidence="20">
    <location>
        <begin position="745"/>
        <end position="765"/>
    </location>
</feature>
<dbReference type="FunFam" id="1.20.210.10:FF:000006">
    <property type="entry name" value="Cytochrome c oxidase subunit 1"/>
    <property type="match status" value="1"/>
</dbReference>
<dbReference type="EC" id="7.1.1.9" evidence="4"/>
<dbReference type="PROSITE" id="PS50855">
    <property type="entry name" value="COX1"/>
    <property type="match status" value="1"/>
</dbReference>
<dbReference type="EMBL" id="FWXR01000010">
    <property type="protein sequence ID" value="SMC84757.1"/>
    <property type="molecule type" value="Genomic_DNA"/>
</dbReference>
<evidence type="ECO:0000256" key="7">
    <source>
        <dbReference type="ARBA" id="ARBA00022617"/>
    </source>
</evidence>
<feature type="transmembrane region" description="Helical" evidence="20">
    <location>
        <begin position="701"/>
        <end position="725"/>
    </location>
</feature>
<evidence type="ECO:0000313" key="24">
    <source>
        <dbReference type="Proteomes" id="UP000192656"/>
    </source>
</evidence>
<dbReference type="Proteomes" id="UP000192656">
    <property type="component" value="Unassembled WGS sequence"/>
</dbReference>
<evidence type="ECO:0000256" key="4">
    <source>
        <dbReference type="ARBA" id="ARBA00012949"/>
    </source>
</evidence>
<organism evidence="23 24">
    <name type="scientific">Fulvimarina manganoxydans</name>
    <dbReference type="NCBI Taxonomy" id="937218"/>
    <lineage>
        <taxon>Bacteria</taxon>
        <taxon>Pseudomonadati</taxon>
        <taxon>Pseudomonadota</taxon>
        <taxon>Alphaproteobacteria</taxon>
        <taxon>Hyphomicrobiales</taxon>
        <taxon>Aurantimonadaceae</taxon>
        <taxon>Fulvimarina</taxon>
    </lineage>
</organism>
<keyword evidence="13 20" id="KW-1133">Transmembrane helix</keyword>